<dbReference type="RefSeq" id="WP_010102060.1">
    <property type="nucleotide sequence ID" value="NZ_CP008726.1"/>
</dbReference>
<sequence length="111" mass="12452">MREIRAYVLDYREPAAVWRAARDATLRVTAGEAWLTVDGRRDDYWLAAGESFELPRGWRVWIGAGRGGARIEVSQAAVVGVQPVVRAIAMHVGAWWPARRRRGHAAWSTPT</sequence>
<protein>
    <recommendedName>
        <fullName evidence="3">DUF2917 domain-containing protein</fullName>
    </recommendedName>
</protein>
<dbReference type="SUPFAM" id="SSF51182">
    <property type="entry name" value="RmlC-like cupins"/>
    <property type="match status" value="1"/>
</dbReference>
<dbReference type="Proteomes" id="UP000029424">
    <property type="component" value="Chromosome 1"/>
</dbReference>
<gene>
    <name evidence="1" type="ORF">DM82_279</name>
</gene>
<dbReference type="AlphaFoldDB" id="A0AAI8B7X4"/>
<organism evidence="1 2">
    <name type="scientific">Burkholderia oklahomensis</name>
    <dbReference type="NCBI Taxonomy" id="342113"/>
    <lineage>
        <taxon>Bacteria</taxon>
        <taxon>Pseudomonadati</taxon>
        <taxon>Pseudomonadota</taxon>
        <taxon>Betaproteobacteria</taxon>
        <taxon>Burkholderiales</taxon>
        <taxon>Burkholderiaceae</taxon>
        <taxon>Burkholderia</taxon>
        <taxon>pseudomallei group</taxon>
    </lineage>
</organism>
<evidence type="ECO:0008006" key="3">
    <source>
        <dbReference type="Google" id="ProtNLM"/>
    </source>
</evidence>
<dbReference type="InterPro" id="IPR011051">
    <property type="entry name" value="RmlC_Cupin_sf"/>
</dbReference>
<dbReference type="InterPro" id="IPR021317">
    <property type="entry name" value="DUF2917"/>
</dbReference>
<accession>A0AAI8B7X4</accession>
<name>A0AAI8B7X4_9BURK</name>
<evidence type="ECO:0000313" key="2">
    <source>
        <dbReference type="Proteomes" id="UP000029424"/>
    </source>
</evidence>
<evidence type="ECO:0000313" key="1">
    <source>
        <dbReference type="EMBL" id="AIO67225.1"/>
    </source>
</evidence>
<dbReference type="EMBL" id="CP008726">
    <property type="protein sequence ID" value="AIO67225.1"/>
    <property type="molecule type" value="Genomic_DNA"/>
</dbReference>
<keyword evidence="2" id="KW-1185">Reference proteome</keyword>
<proteinExistence type="predicted"/>
<reference evidence="1 2" key="1">
    <citation type="submission" date="2014-06" db="EMBL/GenBank/DDBJ databases">
        <authorList>
            <person name="Bishop-Lilly K.A."/>
            <person name="Broomall S.M."/>
            <person name="Chain P.S."/>
            <person name="Chertkov O."/>
            <person name="Coyne S.R."/>
            <person name="Daligault H.E."/>
            <person name="Davenport K.W."/>
            <person name="Erkkila T."/>
            <person name="Frey K.G."/>
            <person name="Gibbons H.S."/>
            <person name="Gu W."/>
            <person name="Jaissle J."/>
            <person name="Johnson S.L."/>
            <person name="Koroleva G.I."/>
            <person name="Ladner J.T."/>
            <person name="Lo C.-C."/>
            <person name="Minogue T.D."/>
            <person name="Munk C."/>
            <person name="Palacios G.F."/>
            <person name="Redden C.L."/>
            <person name="Rosenzweig C.N."/>
            <person name="Scholz M.B."/>
            <person name="Teshima H."/>
            <person name="Xu Y."/>
        </authorList>
    </citation>
    <scope>NUCLEOTIDE SEQUENCE [LARGE SCALE GENOMIC DNA]</scope>
    <source>
        <strain evidence="1 2">EO147</strain>
    </source>
</reference>
<dbReference type="Pfam" id="PF11142">
    <property type="entry name" value="DUF2917"/>
    <property type="match status" value="1"/>
</dbReference>
<dbReference type="KEGG" id="bok:DM82_279"/>